<sequence>MGSNSPAFPKFLRIMTNCIRAKNLSRKTAHLNAGSDGRQD</sequence>
<organism evidence="1">
    <name type="scientific">Magnetospirillum gryphiswaldense</name>
    <dbReference type="NCBI Taxonomy" id="55518"/>
    <lineage>
        <taxon>Bacteria</taxon>
        <taxon>Pseudomonadati</taxon>
        <taxon>Pseudomonadota</taxon>
        <taxon>Alphaproteobacteria</taxon>
        <taxon>Rhodospirillales</taxon>
        <taxon>Rhodospirillaceae</taxon>
        <taxon>Magnetospirillum</taxon>
    </lineage>
</organism>
<gene>
    <name evidence="1" type="ORF">MGR_0646</name>
</gene>
<dbReference type="AlphaFoldDB" id="A4U290"/>
<dbReference type="EMBL" id="CU459003">
    <property type="protein sequence ID" value="CAM76997.1"/>
    <property type="molecule type" value="Genomic_DNA"/>
</dbReference>
<name>A4U290_9PROT</name>
<proteinExistence type="predicted"/>
<accession>A4U290</accession>
<evidence type="ECO:0000313" key="1">
    <source>
        <dbReference type="EMBL" id="CAM76997.1"/>
    </source>
</evidence>
<reference evidence="1" key="1">
    <citation type="journal article" date="2007" name="J. Bacteriol.">
        <title>Comparative genome analysis of four magnetotactic bacteria reveals a complex set of group-specific genes implicated in magnetosome biomineralization and function.</title>
        <authorList>
            <person name="Richter M."/>
            <person name="Kube M."/>
            <person name="Bazylinski D.A."/>
            <person name="Lombardot T."/>
            <person name="Gloeckner F.O."/>
            <person name="Reinhardt R."/>
            <person name="Schueler D."/>
        </authorList>
    </citation>
    <scope>NUCLEOTIDE SEQUENCE</scope>
    <source>
        <strain evidence="1">MSR-1</strain>
    </source>
</reference>
<protein>
    <submittedName>
        <fullName evidence="1">Uncharacterized protein</fullName>
    </submittedName>
</protein>